<dbReference type="InterPro" id="IPR002394">
    <property type="entry name" value="Nicotinic_acetylcholine_rcpt"/>
</dbReference>
<dbReference type="SUPFAM" id="SSF63712">
    <property type="entry name" value="Nicotinic receptor ligand binding domain-like"/>
    <property type="match status" value="1"/>
</dbReference>
<evidence type="ECO:0000313" key="22">
    <source>
        <dbReference type="Proteomes" id="UP001432027"/>
    </source>
</evidence>
<protein>
    <submittedName>
        <fullName evidence="21">Uncharacterized protein</fullName>
    </submittedName>
</protein>
<dbReference type="InterPro" id="IPR006201">
    <property type="entry name" value="Neur_channel"/>
</dbReference>
<feature type="non-terminal residue" evidence="21">
    <location>
        <position position="583"/>
    </location>
</feature>
<evidence type="ECO:0000256" key="9">
    <source>
        <dbReference type="ARBA" id="ARBA00023136"/>
    </source>
</evidence>
<dbReference type="InterPro" id="IPR038050">
    <property type="entry name" value="Neuro_actylchol_rec"/>
</dbReference>
<evidence type="ECO:0000259" key="19">
    <source>
        <dbReference type="Pfam" id="PF02931"/>
    </source>
</evidence>
<keyword evidence="12" id="KW-0325">Glycoprotein</keyword>
<evidence type="ECO:0000256" key="18">
    <source>
        <dbReference type="SAM" id="MobiDB-lite"/>
    </source>
</evidence>
<dbReference type="PRINTS" id="PR00252">
    <property type="entry name" value="NRIONCHANNEL"/>
</dbReference>
<dbReference type="Proteomes" id="UP001432027">
    <property type="component" value="Unassembled WGS sequence"/>
</dbReference>
<feature type="transmembrane region" description="Helical" evidence="17">
    <location>
        <begin position="276"/>
        <end position="301"/>
    </location>
</feature>
<keyword evidence="6 17" id="KW-1133">Transmembrane helix</keyword>
<evidence type="ECO:0000256" key="16">
    <source>
        <dbReference type="ARBA" id="ARBA00034104"/>
    </source>
</evidence>
<sequence>EVYFFRELLTNYNRLVRPVQNVSDPLKVEMKIHLQQIMALDGQNQIIEINAWLRYSWKDYRLSWDPKRFGNISSVRFAGAENMIWRPDILLHNSANEDFDSSYKSNEVVYSTGEVNWVPPGIFMASCKMDITYFPFDDQTCFLEFGSWTYHGSLIDLRFTEDNAKDAIDLSTYMNNGEWRLMSTPAVRSVINSTRTKRLYPVLTFYLNLRRRTLFYLFNIVLPSLLISIMTLMGFCLPAHDMSEKIGFQMTILLSICFFVTIVSEVTPQTSESVPILGIFFSTLTLIISASTAFTITVLNIRYRQEDNHRMNGTFYQIFLVWLPWLLLMKRPGITYKRKKEYKQEEEKEERDCDACLSQVPHDLGKIKRTSTATSSATLSLIKIQRSPTTSSSIPPHITVSLHPEGECECAECAMDEGRWPIMSLKPSSSFSSTSTRQMKRESSDHSTGIVEKLQAIPEERLNLQRKVGRGIFTARSSRESRDSSISIAQRMEKYLSKCMEDAKKLDDSVKDAYEEAVLAYYTHIHENIRGLREEEEGEKDGSALEEWKFAAMSLDRLCLVIFSFFVIVCISSMVYATPYLNA</sequence>
<dbReference type="CDD" id="cd19051">
    <property type="entry name" value="LGIC_TM_cation"/>
    <property type="match status" value="1"/>
</dbReference>
<dbReference type="PANTHER" id="PTHR18945">
    <property type="entry name" value="NEUROTRANSMITTER GATED ION CHANNEL"/>
    <property type="match status" value="1"/>
</dbReference>
<dbReference type="InterPro" id="IPR036719">
    <property type="entry name" value="Neuro-gated_channel_TM_sf"/>
</dbReference>
<keyword evidence="3" id="KW-1003">Cell membrane</keyword>
<dbReference type="FunFam" id="2.70.170.10:FF:000016">
    <property type="entry name" value="Nicotinic acetylcholine receptor subunit"/>
    <property type="match status" value="1"/>
</dbReference>
<dbReference type="EMBL" id="BTSX01000005">
    <property type="protein sequence ID" value="GMT00172.1"/>
    <property type="molecule type" value="Genomic_DNA"/>
</dbReference>
<evidence type="ECO:0000313" key="21">
    <source>
        <dbReference type="EMBL" id="GMT00172.1"/>
    </source>
</evidence>
<feature type="transmembrane region" description="Helical" evidence="17">
    <location>
        <begin position="214"/>
        <end position="240"/>
    </location>
</feature>
<evidence type="ECO:0000256" key="2">
    <source>
        <dbReference type="ARBA" id="ARBA00022448"/>
    </source>
</evidence>
<dbReference type="Gene3D" id="2.70.170.10">
    <property type="entry name" value="Neurotransmitter-gated ion-channel ligand-binding domain"/>
    <property type="match status" value="1"/>
</dbReference>
<dbReference type="GO" id="GO:0004888">
    <property type="term" value="F:transmembrane signaling receptor activity"/>
    <property type="evidence" value="ECO:0007669"/>
    <property type="project" value="InterPro"/>
</dbReference>
<feature type="transmembrane region" description="Helical" evidence="17">
    <location>
        <begin position="558"/>
        <end position="577"/>
    </location>
</feature>
<dbReference type="InterPro" id="IPR006202">
    <property type="entry name" value="Neur_chan_lig-bd"/>
</dbReference>
<feature type="transmembrane region" description="Helical" evidence="17">
    <location>
        <begin position="246"/>
        <end position="264"/>
    </location>
</feature>
<keyword evidence="22" id="KW-1185">Reference proteome</keyword>
<dbReference type="GO" id="GO:0022848">
    <property type="term" value="F:acetylcholine-gated monoatomic cation-selective channel activity"/>
    <property type="evidence" value="ECO:0007669"/>
    <property type="project" value="InterPro"/>
</dbReference>
<keyword evidence="8 17" id="KW-0406">Ion transport</keyword>
<evidence type="ECO:0000256" key="7">
    <source>
        <dbReference type="ARBA" id="ARBA00023018"/>
    </source>
</evidence>
<dbReference type="Pfam" id="PF02932">
    <property type="entry name" value="Neur_chan_memb"/>
    <property type="match status" value="1"/>
</dbReference>
<dbReference type="AlphaFoldDB" id="A0AAV5U061"/>
<reference evidence="21" key="1">
    <citation type="submission" date="2023-10" db="EMBL/GenBank/DDBJ databases">
        <title>Genome assembly of Pristionchus species.</title>
        <authorList>
            <person name="Yoshida K."/>
            <person name="Sommer R.J."/>
        </authorList>
    </citation>
    <scope>NUCLEOTIDE SEQUENCE</scope>
    <source>
        <strain evidence="21">RS0144</strain>
    </source>
</reference>
<evidence type="ECO:0000256" key="3">
    <source>
        <dbReference type="ARBA" id="ARBA00022475"/>
    </source>
</evidence>
<evidence type="ECO:0000256" key="11">
    <source>
        <dbReference type="ARBA" id="ARBA00023170"/>
    </source>
</evidence>
<evidence type="ECO:0000256" key="14">
    <source>
        <dbReference type="ARBA" id="ARBA00023286"/>
    </source>
</evidence>
<keyword evidence="4 17" id="KW-0812">Transmembrane</keyword>
<dbReference type="InterPro" id="IPR006029">
    <property type="entry name" value="Neurotrans-gated_channel_TM"/>
</dbReference>
<evidence type="ECO:0000256" key="8">
    <source>
        <dbReference type="ARBA" id="ARBA00023065"/>
    </source>
</evidence>
<feature type="domain" description="Neurotransmitter-gated ion-channel ligand-binding" evidence="19">
    <location>
        <begin position="5"/>
        <end position="213"/>
    </location>
</feature>
<keyword evidence="10" id="KW-1015">Disulfide bond</keyword>
<keyword evidence="13" id="KW-0628">Postsynaptic cell membrane</keyword>
<gene>
    <name evidence="21" type="ORF">PENTCL1PPCAC_22346</name>
</gene>
<keyword evidence="7" id="KW-0770">Synapse</keyword>
<evidence type="ECO:0000256" key="1">
    <source>
        <dbReference type="ARBA" id="ARBA00009237"/>
    </source>
</evidence>
<keyword evidence="2 17" id="KW-0813">Transport</keyword>
<name>A0AAV5U061_9BILA</name>
<accession>A0AAV5U061</accession>
<evidence type="ECO:0000256" key="15">
    <source>
        <dbReference type="ARBA" id="ARBA00023303"/>
    </source>
</evidence>
<keyword evidence="9 17" id="KW-0472">Membrane</keyword>
<keyword evidence="15 17" id="KW-0407">Ion channel</keyword>
<comment type="subcellular location">
    <subcellularLocation>
        <location evidence="16">Postsynaptic cell membrane</location>
        <topology evidence="16">Multi-pass membrane protein</topology>
    </subcellularLocation>
</comment>
<dbReference type="Pfam" id="PF02931">
    <property type="entry name" value="Neur_chan_LBD"/>
    <property type="match status" value="1"/>
</dbReference>
<dbReference type="GO" id="GO:0045211">
    <property type="term" value="C:postsynaptic membrane"/>
    <property type="evidence" value="ECO:0007669"/>
    <property type="project" value="UniProtKB-SubCell"/>
</dbReference>
<evidence type="ECO:0000256" key="6">
    <source>
        <dbReference type="ARBA" id="ARBA00022989"/>
    </source>
</evidence>
<evidence type="ECO:0000256" key="13">
    <source>
        <dbReference type="ARBA" id="ARBA00023257"/>
    </source>
</evidence>
<keyword evidence="14" id="KW-1071">Ligand-gated ion channel</keyword>
<evidence type="ECO:0000256" key="17">
    <source>
        <dbReference type="RuleBase" id="RU000687"/>
    </source>
</evidence>
<dbReference type="PRINTS" id="PR00254">
    <property type="entry name" value="NICOTINICR"/>
</dbReference>
<dbReference type="InterPro" id="IPR018000">
    <property type="entry name" value="Neurotransmitter_ion_chnl_CS"/>
</dbReference>
<dbReference type="SUPFAM" id="SSF90112">
    <property type="entry name" value="Neurotransmitter-gated ion-channel transmembrane pore"/>
    <property type="match status" value="1"/>
</dbReference>
<feature type="non-terminal residue" evidence="21">
    <location>
        <position position="1"/>
    </location>
</feature>
<keyword evidence="11" id="KW-0675">Receptor</keyword>
<proteinExistence type="inferred from homology"/>
<organism evidence="21 22">
    <name type="scientific">Pristionchus entomophagus</name>
    <dbReference type="NCBI Taxonomy" id="358040"/>
    <lineage>
        <taxon>Eukaryota</taxon>
        <taxon>Metazoa</taxon>
        <taxon>Ecdysozoa</taxon>
        <taxon>Nematoda</taxon>
        <taxon>Chromadorea</taxon>
        <taxon>Rhabditida</taxon>
        <taxon>Rhabditina</taxon>
        <taxon>Diplogasteromorpha</taxon>
        <taxon>Diplogasteroidea</taxon>
        <taxon>Neodiplogasteridae</taxon>
        <taxon>Pristionchus</taxon>
    </lineage>
</organism>
<dbReference type="CDD" id="cd18997">
    <property type="entry name" value="LGIC_ECD_nAChR"/>
    <property type="match status" value="1"/>
</dbReference>
<evidence type="ECO:0000259" key="20">
    <source>
        <dbReference type="Pfam" id="PF02932"/>
    </source>
</evidence>
<dbReference type="FunFam" id="1.20.58.390:FF:000046">
    <property type="entry name" value="AcetylCholine Receptor"/>
    <property type="match status" value="1"/>
</dbReference>
<evidence type="ECO:0000256" key="12">
    <source>
        <dbReference type="ARBA" id="ARBA00023180"/>
    </source>
</evidence>
<dbReference type="Gene3D" id="1.20.58.390">
    <property type="entry name" value="Neurotransmitter-gated ion-channel transmembrane domain"/>
    <property type="match status" value="1"/>
</dbReference>
<feature type="transmembrane region" description="Helical" evidence="17">
    <location>
        <begin position="313"/>
        <end position="329"/>
    </location>
</feature>
<evidence type="ECO:0000256" key="5">
    <source>
        <dbReference type="ARBA" id="ARBA00022729"/>
    </source>
</evidence>
<evidence type="ECO:0000256" key="4">
    <source>
        <dbReference type="ARBA" id="ARBA00022692"/>
    </source>
</evidence>
<feature type="region of interest" description="Disordered" evidence="18">
    <location>
        <begin position="427"/>
        <end position="449"/>
    </location>
</feature>
<comment type="similarity">
    <text evidence="1">Belongs to the ligand-gated ion channel (TC 1.A.9) family. Acetylcholine receptor (TC 1.A.9.1) subfamily.</text>
</comment>
<keyword evidence="5" id="KW-0732">Signal</keyword>
<feature type="domain" description="Neurotransmitter-gated ion-channel transmembrane" evidence="20">
    <location>
        <begin position="220"/>
        <end position="570"/>
    </location>
</feature>
<dbReference type="NCBIfam" id="TIGR00860">
    <property type="entry name" value="LIC"/>
    <property type="match status" value="1"/>
</dbReference>
<comment type="caution">
    <text evidence="21">The sequence shown here is derived from an EMBL/GenBank/DDBJ whole genome shotgun (WGS) entry which is preliminary data.</text>
</comment>
<dbReference type="PROSITE" id="PS00236">
    <property type="entry name" value="NEUROTR_ION_CHANNEL"/>
    <property type="match status" value="1"/>
</dbReference>
<dbReference type="InterPro" id="IPR036734">
    <property type="entry name" value="Neur_chan_lig-bd_sf"/>
</dbReference>
<evidence type="ECO:0000256" key="10">
    <source>
        <dbReference type="ARBA" id="ARBA00023157"/>
    </source>
</evidence>